<proteinExistence type="predicted"/>
<evidence type="ECO:0000313" key="1">
    <source>
        <dbReference type="EMBL" id="SBQ79742.1"/>
    </source>
</evidence>
<sequence>KKTLWYGSLLKWISELGLANRKTMLAQAGMTHHQKGKCSQKLQLQALLFLLSPCPQLVAVTH</sequence>
<dbReference type="AlphaFoldDB" id="A0A1A8H8S3"/>
<dbReference type="EMBL" id="HAEC01011525">
    <property type="protein sequence ID" value="SBQ79742.1"/>
    <property type="molecule type" value="Transcribed_RNA"/>
</dbReference>
<protein>
    <submittedName>
        <fullName evidence="1">Uncharacterized protein</fullName>
    </submittedName>
</protein>
<organism evidence="1">
    <name type="scientific">Nothobranchius korthausae</name>
    <dbReference type="NCBI Taxonomy" id="1143690"/>
    <lineage>
        <taxon>Eukaryota</taxon>
        <taxon>Metazoa</taxon>
        <taxon>Chordata</taxon>
        <taxon>Craniata</taxon>
        <taxon>Vertebrata</taxon>
        <taxon>Euteleostomi</taxon>
        <taxon>Actinopterygii</taxon>
        <taxon>Neopterygii</taxon>
        <taxon>Teleostei</taxon>
        <taxon>Neoteleostei</taxon>
        <taxon>Acanthomorphata</taxon>
        <taxon>Ovalentaria</taxon>
        <taxon>Atherinomorphae</taxon>
        <taxon>Cyprinodontiformes</taxon>
        <taxon>Nothobranchiidae</taxon>
        <taxon>Nothobranchius</taxon>
    </lineage>
</organism>
<reference evidence="1" key="2">
    <citation type="submission" date="2016-06" db="EMBL/GenBank/DDBJ databases">
        <title>The genome of a short-lived fish provides insights into sex chromosome evolution and the genetic control of aging.</title>
        <authorList>
            <person name="Reichwald K."/>
            <person name="Felder M."/>
            <person name="Petzold A."/>
            <person name="Koch P."/>
            <person name="Groth M."/>
            <person name="Platzer M."/>
        </authorList>
    </citation>
    <scope>NUCLEOTIDE SEQUENCE</scope>
    <source>
        <tissue evidence="1">Brain</tissue>
    </source>
</reference>
<feature type="non-terminal residue" evidence="1">
    <location>
        <position position="1"/>
    </location>
</feature>
<gene>
    <name evidence="1" type="primary">CR762475.1</name>
</gene>
<reference evidence="1" key="1">
    <citation type="submission" date="2016-05" db="EMBL/GenBank/DDBJ databases">
        <authorList>
            <person name="Lavstsen T."/>
            <person name="Jespersen J.S."/>
        </authorList>
    </citation>
    <scope>NUCLEOTIDE SEQUENCE</scope>
    <source>
        <tissue evidence="1">Brain</tissue>
    </source>
</reference>
<name>A0A1A8H8S3_9TELE</name>
<accession>A0A1A8H8S3</accession>
<feature type="non-terminal residue" evidence="1">
    <location>
        <position position="62"/>
    </location>
</feature>